<dbReference type="InterPro" id="IPR005025">
    <property type="entry name" value="FMN_Rdtase-like_dom"/>
</dbReference>
<dbReference type="InterPro" id="IPR008254">
    <property type="entry name" value="Flavodoxin/NO_synth"/>
</dbReference>
<evidence type="ECO:0000259" key="1">
    <source>
        <dbReference type="PROSITE" id="PS50902"/>
    </source>
</evidence>
<name>A0A0P4R504_9ACTN</name>
<evidence type="ECO:0000313" key="2">
    <source>
        <dbReference type="EMBL" id="GAO08143.1"/>
    </source>
</evidence>
<keyword evidence="3" id="KW-1185">Reference proteome</keyword>
<dbReference type="InterPro" id="IPR029039">
    <property type="entry name" value="Flavoprotein-like_sf"/>
</dbReference>
<comment type="caution">
    <text evidence="2">The sequence shown here is derived from an EMBL/GenBank/DDBJ whole genome shotgun (WGS) entry which is preliminary data.</text>
</comment>
<proteinExistence type="predicted"/>
<evidence type="ECO:0000313" key="3">
    <source>
        <dbReference type="Proteomes" id="UP000048965"/>
    </source>
</evidence>
<dbReference type="GO" id="GO:0003955">
    <property type="term" value="F:NAD(P)H dehydrogenase (quinone) activity"/>
    <property type="evidence" value="ECO:0007669"/>
    <property type="project" value="TreeGrafter"/>
</dbReference>
<dbReference type="GO" id="GO:0016020">
    <property type="term" value="C:membrane"/>
    <property type="evidence" value="ECO:0007669"/>
    <property type="project" value="TreeGrafter"/>
</dbReference>
<reference evidence="2 3" key="2">
    <citation type="journal article" date="2015" name="Stand. Genomic Sci.">
        <title>Draft genome sequence of marine-derived Streptomyces sp. TP-A0598, a producer of anti-MRSA antibiotic lydicamycins.</title>
        <authorList>
            <person name="Komaki H."/>
            <person name="Ichikawa N."/>
            <person name="Hosoyama A."/>
            <person name="Fujita N."/>
            <person name="Igarashi Y."/>
        </authorList>
    </citation>
    <scope>NUCLEOTIDE SEQUENCE [LARGE SCALE GENOMIC DNA]</scope>
    <source>
        <strain evidence="2 3">NBRC 110027</strain>
    </source>
</reference>
<dbReference type="EMBL" id="BBNO01000003">
    <property type="protein sequence ID" value="GAO08143.1"/>
    <property type="molecule type" value="Genomic_DNA"/>
</dbReference>
<protein>
    <submittedName>
        <fullName evidence="2">NAD(P)H--quinone oxidoreductase WrbA</fullName>
    </submittedName>
</protein>
<dbReference type="SUPFAM" id="SSF52218">
    <property type="entry name" value="Flavoproteins"/>
    <property type="match status" value="1"/>
</dbReference>
<organism evidence="2 3">
    <name type="scientific">Streptomyces lydicamycinicus</name>
    <dbReference type="NCBI Taxonomy" id="1546107"/>
    <lineage>
        <taxon>Bacteria</taxon>
        <taxon>Bacillati</taxon>
        <taxon>Actinomycetota</taxon>
        <taxon>Actinomycetes</taxon>
        <taxon>Kitasatosporales</taxon>
        <taxon>Streptomycetaceae</taxon>
        <taxon>Streptomyces</taxon>
    </lineage>
</organism>
<dbReference type="Proteomes" id="UP000048965">
    <property type="component" value="Unassembled WGS sequence"/>
</dbReference>
<dbReference type="PANTHER" id="PTHR30546:SF23">
    <property type="entry name" value="FLAVOPROTEIN-LIKE PROTEIN YCP4-RELATED"/>
    <property type="match status" value="1"/>
</dbReference>
<reference evidence="3" key="1">
    <citation type="submission" date="2014-09" db="EMBL/GenBank/DDBJ databases">
        <title>Whole genome shotgun sequence of Streptomyces sp. NBRC 110027.</title>
        <authorList>
            <person name="Komaki H."/>
            <person name="Ichikawa N."/>
            <person name="Katano-Makiyama Y."/>
            <person name="Hosoyama A."/>
            <person name="Hashimoto M."/>
            <person name="Uohara A."/>
            <person name="Kitahashi Y."/>
            <person name="Ohji S."/>
            <person name="Kimura A."/>
            <person name="Yamazoe A."/>
            <person name="Igarashi Y."/>
            <person name="Fujita N."/>
        </authorList>
    </citation>
    <scope>NUCLEOTIDE SEQUENCE [LARGE SCALE GENOMIC DNA]</scope>
    <source>
        <strain evidence="3">NBRC 110027</strain>
    </source>
</reference>
<dbReference type="Pfam" id="PF03358">
    <property type="entry name" value="FMN_red"/>
    <property type="match status" value="1"/>
</dbReference>
<dbReference type="RefSeq" id="WP_042153236.1">
    <property type="nucleotide sequence ID" value="NZ_BBNO01000003.1"/>
</dbReference>
<accession>A0A0P4R504</accession>
<feature type="domain" description="Flavodoxin-like" evidence="1">
    <location>
        <begin position="5"/>
        <end position="155"/>
    </location>
</feature>
<dbReference type="PANTHER" id="PTHR30546">
    <property type="entry name" value="FLAVODOXIN-RELATED PROTEIN WRBA-RELATED"/>
    <property type="match status" value="1"/>
</dbReference>
<gene>
    <name evidence="2" type="primary">wrbA</name>
    <name evidence="2" type="ORF">TPA0598_03_06040</name>
</gene>
<dbReference type="GO" id="GO:0010181">
    <property type="term" value="F:FMN binding"/>
    <property type="evidence" value="ECO:0007669"/>
    <property type="project" value="InterPro"/>
</dbReference>
<dbReference type="AlphaFoldDB" id="A0A0P4R504"/>
<sequence>MQIKVAVAYHSGYGHTAKQAAAVAAGAEKVPDTQVRLVSLAELNDELWEVLQESDALIFGTPTYMGGSSAVFRAFVEATSQVWGDNMRWKNKIAGGFTNSGNMAGDKLNALIDIALFAAQHGMVWVGLAEYGGWNTSSGSPEDLNRLGSWLGAMSQSNNDEGADVTPCASDLRTAEALGRRIAETAHIHKAGRAAVGFDEVSA</sequence>
<dbReference type="OrthoDB" id="9801479at2"/>
<dbReference type="PROSITE" id="PS50902">
    <property type="entry name" value="FLAVODOXIN_LIKE"/>
    <property type="match status" value="1"/>
</dbReference>
<dbReference type="Gene3D" id="3.40.50.360">
    <property type="match status" value="1"/>
</dbReference>